<evidence type="ECO:0000259" key="12">
    <source>
        <dbReference type="Pfam" id="PF02737"/>
    </source>
</evidence>
<dbReference type="Pfam" id="PF00725">
    <property type="entry name" value="3HCDH"/>
    <property type="match status" value="1"/>
</dbReference>
<dbReference type="InterPro" id="IPR006108">
    <property type="entry name" value="3HC_DH_C"/>
</dbReference>
<feature type="domain" description="3-hydroxyacyl-CoA dehydrogenase C-terminal" evidence="11">
    <location>
        <begin position="197"/>
        <end position="296"/>
    </location>
</feature>
<evidence type="ECO:0000256" key="6">
    <source>
        <dbReference type="ARBA" id="ARBA00023002"/>
    </source>
</evidence>
<evidence type="ECO:0000256" key="10">
    <source>
        <dbReference type="PIRSR" id="PIRSR000105-1"/>
    </source>
</evidence>
<dbReference type="PIRSF" id="PIRSF000105">
    <property type="entry name" value="HCDH"/>
    <property type="match status" value="1"/>
</dbReference>
<gene>
    <name evidence="13" type="ORF">FJU11_15245</name>
</gene>
<feature type="site" description="Important for catalytic activity" evidence="10">
    <location>
        <position position="151"/>
    </location>
</feature>
<dbReference type="SUPFAM" id="SSF48179">
    <property type="entry name" value="6-phosphogluconate dehydrogenase C-terminal domain-like"/>
    <property type="match status" value="1"/>
</dbReference>
<evidence type="ECO:0000256" key="5">
    <source>
        <dbReference type="ARBA" id="ARBA00022553"/>
    </source>
</evidence>
<keyword evidence="4" id="KW-0963">Cytoplasm</keyword>
<dbReference type="EC" id="1.1.1.45" evidence="8"/>
<evidence type="ECO:0000256" key="1">
    <source>
        <dbReference type="ARBA" id="ARBA00004496"/>
    </source>
</evidence>
<proteinExistence type="inferred from homology"/>
<evidence type="ECO:0000256" key="2">
    <source>
        <dbReference type="ARBA" id="ARBA00009463"/>
    </source>
</evidence>
<evidence type="ECO:0000256" key="9">
    <source>
        <dbReference type="ARBA" id="ARBA00042709"/>
    </source>
</evidence>
<evidence type="ECO:0000259" key="11">
    <source>
        <dbReference type="Pfam" id="PF00725"/>
    </source>
</evidence>
<dbReference type="GO" id="GO:0005737">
    <property type="term" value="C:cytoplasm"/>
    <property type="evidence" value="ECO:0007669"/>
    <property type="project" value="UniProtKB-SubCell"/>
</dbReference>
<sequence length="341" mass="36822">MPEIATIACYGAGRMGRGIGHCLAYAGYEVALIDSRTRSHEAWTAYREQAKAEVHASLSALADIGGFEASAIGAILERVHLYARSEAGDALATADLVFEAVPETDEAKRDALAEIDRLARETAIVASTTSTYLSTQLAAWSGRPDRFLNAHWLNPAYLVPLVEVSPCEETDEAVLSAVNAFLEAIGKVPVTCKASPGYIVPRLQVLAMNEAARLVEEGVASAEDVDKAVRYGFGYRFSVLGLLEFIDWGGGDILFHASRYMADATGEDRFATPPIVRENMAAGRNGLRDGQGFYDYRDREIASYRRERMAVFLDRLKDASLHLPPSSGAGGGHTANEEGAT</sequence>
<dbReference type="Proteomes" id="UP000320314">
    <property type="component" value="Unassembled WGS sequence"/>
</dbReference>
<evidence type="ECO:0000256" key="4">
    <source>
        <dbReference type="ARBA" id="ARBA00022490"/>
    </source>
</evidence>
<dbReference type="InterPro" id="IPR006176">
    <property type="entry name" value="3-OHacyl-CoA_DH_NAD-bd"/>
</dbReference>
<comment type="subunit">
    <text evidence="3">Homodimer.</text>
</comment>
<dbReference type="EMBL" id="VHLH01000032">
    <property type="protein sequence ID" value="TPW26330.1"/>
    <property type="molecule type" value="Genomic_DNA"/>
</dbReference>
<reference evidence="13 14" key="1">
    <citation type="submission" date="2019-06" db="EMBL/GenBank/DDBJ databases">
        <authorList>
            <person name="Li M."/>
        </authorList>
    </citation>
    <scope>NUCLEOTIDE SEQUENCE [LARGE SCALE GENOMIC DNA]</scope>
    <source>
        <strain evidence="13 14">BGMRC6574</strain>
    </source>
</reference>
<feature type="domain" description="3-hydroxyacyl-CoA dehydrogenase NAD binding" evidence="12">
    <location>
        <begin position="6"/>
        <end position="193"/>
    </location>
</feature>
<evidence type="ECO:0000313" key="13">
    <source>
        <dbReference type="EMBL" id="TPW26330.1"/>
    </source>
</evidence>
<dbReference type="InterPro" id="IPR013328">
    <property type="entry name" value="6PGD_dom2"/>
</dbReference>
<keyword evidence="7" id="KW-0520">NAD</keyword>
<dbReference type="Gene3D" id="3.40.50.720">
    <property type="entry name" value="NAD(P)-binding Rossmann-like Domain"/>
    <property type="match status" value="1"/>
</dbReference>
<comment type="subcellular location">
    <subcellularLocation>
        <location evidence="1">Cytoplasm</location>
    </subcellularLocation>
</comment>
<dbReference type="SUPFAM" id="SSF51735">
    <property type="entry name" value="NAD(P)-binding Rossmann-fold domains"/>
    <property type="match status" value="1"/>
</dbReference>
<accession>A0A506TXU6</accession>
<keyword evidence="5" id="KW-0597">Phosphoprotein</keyword>
<keyword evidence="6 13" id="KW-0560">Oxidoreductase</keyword>
<evidence type="ECO:0000256" key="8">
    <source>
        <dbReference type="ARBA" id="ARBA00038962"/>
    </source>
</evidence>
<organism evidence="13 14">
    <name type="scientific">Pararhizobium mangrovi</name>
    <dbReference type="NCBI Taxonomy" id="2590452"/>
    <lineage>
        <taxon>Bacteria</taxon>
        <taxon>Pseudomonadati</taxon>
        <taxon>Pseudomonadota</taxon>
        <taxon>Alphaproteobacteria</taxon>
        <taxon>Hyphomicrobiales</taxon>
        <taxon>Rhizobiaceae</taxon>
        <taxon>Rhizobium/Agrobacterium group</taxon>
        <taxon>Pararhizobium</taxon>
    </lineage>
</organism>
<dbReference type="PANTHER" id="PTHR48075">
    <property type="entry name" value="3-HYDROXYACYL-COA DEHYDROGENASE FAMILY PROTEIN"/>
    <property type="match status" value="1"/>
</dbReference>
<dbReference type="GO" id="GO:0070403">
    <property type="term" value="F:NAD+ binding"/>
    <property type="evidence" value="ECO:0007669"/>
    <property type="project" value="InterPro"/>
</dbReference>
<name>A0A506TXU6_9HYPH</name>
<evidence type="ECO:0000256" key="7">
    <source>
        <dbReference type="ARBA" id="ARBA00023027"/>
    </source>
</evidence>
<evidence type="ECO:0000313" key="14">
    <source>
        <dbReference type="Proteomes" id="UP000320314"/>
    </source>
</evidence>
<dbReference type="InterPro" id="IPR036291">
    <property type="entry name" value="NAD(P)-bd_dom_sf"/>
</dbReference>
<dbReference type="Gene3D" id="1.10.1040.10">
    <property type="entry name" value="N-(1-d-carboxylethyl)-l-norvaline Dehydrogenase, domain 2"/>
    <property type="match status" value="1"/>
</dbReference>
<dbReference type="AlphaFoldDB" id="A0A506TXU6"/>
<dbReference type="Pfam" id="PF02737">
    <property type="entry name" value="3HCDH_N"/>
    <property type="match status" value="1"/>
</dbReference>
<dbReference type="PANTHER" id="PTHR48075:SF1">
    <property type="entry name" value="LAMBDA-CRYSTALLIN HOMOLOG"/>
    <property type="match status" value="1"/>
</dbReference>
<dbReference type="GO" id="GO:0006631">
    <property type="term" value="P:fatty acid metabolic process"/>
    <property type="evidence" value="ECO:0007669"/>
    <property type="project" value="InterPro"/>
</dbReference>
<comment type="similarity">
    <text evidence="2">Belongs to the 3-hydroxyacyl-CoA dehydrogenase family.</text>
</comment>
<dbReference type="InterPro" id="IPR008927">
    <property type="entry name" value="6-PGluconate_DH-like_C_sf"/>
</dbReference>
<dbReference type="OrthoDB" id="9803287at2"/>
<evidence type="ECO:0000256" key="3">
    <source>
        <dbReference type="ARBA" id="ARBA00011738"/>
    </source>
</evidence>
<dbReference type="NCBIfam" id="NF006125">
    <property type="entry name" value="PRK08269.1"/>
    <property type="match status" value="1"/>
</dbReference>
<protein>
    <recommendedName>
        <fullName evidence="9">L-gulonate 3-dehydrogenase</fullName>
        <ecNumber evidence="8">1.1.1.45</ecNumber>
    </recommendedName>
    <alternativeName>
        <fullName evidence="9">L-gulonate 3-dehydrogenase</fullName>
    </alternativeName>
</protein>
<keyword evidence="14" id="KW-1185">Reference proteome</keyword>
<dbReference type="InterPro" id="IPR022694">
    <property type="entry name" value="3-OHacyl-CoA_DH"/>
</dbReference>
<dbReference type="GO" id="GO:0050104">
    <property type="term" value="F:L-gulonate 3-dehydrogenase activity"/>
    <property type="evidence" value="ECO:0007669"/>
    <property type="project" value="UniProtKB-EC"/>
</dbReference>
<comment type="caution">
    <text evidence="13">The sequence shown here is derived from an EMBL/GenBank/DDBJ whole genome shotgun (WGS) entry which is preliminary data.</text>
</comment>